<dbReference type="SMART" id="SM00052">
    <property type="entry name" value="EAL"/>
    <property type="match status" value="1"/>
</dbReference>
<feature type="domain" description="Response regulatory" evidence="3">
    <location>
        <begin position="2"/>
        <end position="120"/>
    </location>
</feature>
<dbReference type="OrthoDB" id="9804951at2"/>
<keyword evidence="2" id="KW-0597">Phosphoprotein</keyword>
<evidence type="ECO:0000259" key="4">
    <source>
        <dbReference type="PROSITE" id="PS50883"/>
    </source>
</evidence>
<name>A0A432XPJ6_9GAMM</name>
<dbReference type="AlphaFoldDB" id="A0A432XPJ6"/>
<evidence type="ECO:0000259" key="5">
    <source>
        <dbReference type="PROSITE" id="PS50887"/>
    </source>
</evidence>
<dbReference type="GO" id="GO:0000160">
    <property type="term" value="P:phosphorelay signal transduction system"/>
    <property type="evidence" value="ECO:0007669"/>
    <property type="project" value="InterPro"/>
</dbReference>
<dbReference type="InterPro" id="IPR052155">
    <property type="entry name" value="Biofilm_reg_signaling"/>
</dbReference>
<feature type="domain" description="GGDEF" evidence="5">
    <location>
        <begin position="171"/>
        <end position="304"/>
    </location>
</feature>
<dbReference type="CDD" id="cd01949">
    <property type="entry name" value="GGDEF"/>
    <property type="match status" value="1"/>
</dbReference>
<dbReference type="FunFam" id="3.30.70.270:FF:000001">
    <property type="entry name" value="Diguanylate cyclase domain protein"/>
    <property type="match status" value="1"/>
</dbReference>
<accession>A0A432XPJ6</accession>
<feature type="modified residue" description="4-aspartylphosphate" evidence="2">
    <location>
        <position position="54"/>
    </location>
</feature>
<dbReference type="Gene3D" id="3.40.50.2300">
    <property type="match status" value="1"/>
</dbReference>
<dbReference type="InterPro" id="IPR000160">
    <property type="entry name" value="GGDEF_dom"/>
</dbReference>
<comment type="caution">
    <text evidence="6">The sequence shown here is derived from an EMBL/GenBank/DDBJ whole genome shotgun (WGS) entry which is preliminary data.</text>
</comment>
<dbReference type="PROSITE" id="PS50883">
    <property type="entry name" value="EAL"/>
    <property type="match status" value="1"/>
</dbReference>
<dbReference type="PROSITE" id="PS50887">
    <property type="entry name" value="GGDEF"/>
    <property type="match status" value="1"/>
</dbReference>
<dbReference type="NCBIfam" id="TIGR00254">
    <property type="entry name" value="GGDEF"/>
    <property type="match status" value="1"/>
</dbReference>
<reference evidence="7" key="1">
    <citation type="journal article" date="2018" name="Front. Microbiol.">
        <title>Genome-Based Analysis Reveals the Taxonomy and Diversity of the Family Idiomarinaceae.</title>
        <authorList>
            <person name="Liu Y."/>
            <person name="Lai Q."/>
            <person name="Shao Z."/>
        </authorList>
    </citation>
    <scope>NUCLEOTIDE SEQUENCE [LARGE SCALE GENOMIC DNA]</scope>
    <source>
        <strain evidence="7">SW15</strain>
    </source>
</reference>
<dbReference type="InterPro" id="IPR035919">
    <property type="entry name" value="EAL_sf"/>
</dbReference>
<dbReference type="Pfam" id="PF00072">
    <property type="entry name" value="Response_reg"/>
    <property type="match status" value="1"/>
</dbReference>
<evidence type="ECO:0000259" key="3">
    <source>
        <dbReference type="PROSITE" id="PS50110"/>
    </source>
</evidence>
<dbReference type="Pfam" id="PF00563">
    <property type="entry name" value="EAL"/>
    <property type="match status" value="1"/>
</dbReference>
<dbReference type="SUPFAM" id="SSF141868">
    <property type="entry name" value="EAL domain-like"/>
    <property type="match status" value="1"/>
</dbReference>
<proteinExistence type="predicted"/>
<evidence type="ECO:0000256" key="2">
    <source>
        <dbReference type="PROSITE-ProRule" id="PRU00169"/>
    </source>
</evidence>
<gene>
    <name evidence="6" type="ORF">CWE21_00505</name>
</gene>
<dbReference type="PROSITE" id="PS50110">
    <property type="entry name" value="RESPONSE_REGULATORY"/>
    <property type="match status" value="1"/>
</dbReference>
<dbReference type="InterPro" id="IPR001633">
    <property type="entry name" value="EAL_dom"/>
</dbReference>
<evidence type="ECO:0000313" key="6">
    <source>
        <dbReference type="EMBL" id="RUO50620.1"/>
    </source>
</evidence>
<dbReference type="RefSeq" id="WP_126832137.1">
    <property type="nucleotide sequence ID" value="NZ_PIPT01000001.1"/>
</dbReference>
<feature type="domain" description="EAL" evidence="4">
    <location>
        <begin position="313"/>
        <end position="568"/>
    </location>
</feature>
<dbReference type="PANTHER" id="PTHR44757">
    <property type="entry name" value="DIGUANYLATE CYCLASE DGCP"/>
    <property type="match status" value="1"/>
</dbReference>
<keyword evidence="7" id="KW-1185">Reference proteome</keyword>
<dbReference type="GO" id="GO:0003824">
    <property type="term" value="F:catalytic activity"/>
    <property type="evidence" value="ECO:0007669"/>
    <property type="project" value="UniProtKB-ARBA"/>
</dbReference>
<dbReference type="InterPro" id="IPR043128">
    <property type="entry name" value="Rev_trsase/Diguanyl_cyclase"/>
</dbReference>
<dbReference type="InterPro" id="IPR011006">
    <property type="entry name" value="CheY-like_superfamily"/>
</dbReference>
<dbReference type="CDD" id="cd01948">
    <property type="entry name" value="EAL"/>
    <property type="match status" value="1"/>
</dbReference>
<dbReference type="Pfam" id="PF00990">
    <property type="entry name" value="GGDEF"/>
    <property type="match status" value="1"/>
</dbReference>
<dbReference type="SUPFAM" id="SSF55073">
    <property type="entry name" value="Nucleotide cyclase"/>
    <property type="match status" value="1"/>
</dbReference>
<dbReference type="Gene3D" id="3.30.70.270">
    <property type="match status" value="1"/>
</dbReference>
<dbReference type="PANTHER" id="PTHR44757:SF2">
    <property type="entry name" value="BIOFILM ARCHITECTURE MAINTENANCE PROTEIN MBAA"/>
    <property type="match status" value="1"/>
</dbReference>
<dbReference type="SMART" id="SM00267">
    <property type="entry name" value="GGDEF"/>
    <property type="match status" value="1"/>
</dbReference>
<dbReference type="InterPro" id="IPR029787">
    <property type="entry name" value="Nucleotide_cyclase"/>
</dbReference>
<dbReference type="Proteomes" id="UP000286678">
    <property type="component" value="Unassembled WGS sequence"/>
</dbReference>
<dbReference type="Gene3D" id="3.20.20.450">
    <property type="entry name" value="EAL domain"/>
    <property type="match status" value="1"/>
</dbReference>
<dbReference type="CDD" id="cd00156">
    <property type="entry name" value="REC"/>
    <property type="match status" value="1"/>
</dbReference>
<evidence type="ECO:0000313" key="7">
    <source>
        <dbReference type="Proteomes" id="UP000286678"/>
    </source>
</evidence>
<sequence>MNVLIIDDDTVDRLATKKVLKDSELRVKKVTEATTANEGLEHAKNGDYDLILLDYQLPPTNGIEVLRELRGTNDSSAAMVMISHSNDEELAVRCIEAGAQDFLMKGEVTAARLKRSVLLATERYELERQIQASHDQLKRLAEQDSLTGLTNRYYFDEALKYAIPRANREGTNILLLMIDLDRFKNINDTLGHQAGDSLLKQVAQRLRTPLRGDDKISRLGGDEFAIMVESLEHANDARMLVNRLLEEFEQPFLLEGDKVRVSASIGVATYPECGSNAVELMKSADVAMYRAKGAGRGQAQYYSRDFHEQIEKRARLESDLVNALEKQQFVLHYQPQVDRDGKKLIGIEALIRWQHPELGMIPPDEFISIAEESNFINELGRWVIKSACAQFRVWLDEFALTDISFSVAVNLSAKQLKDKGLIDYCRTCIEHYCIPANRFELELTESNLVTSLEAVDTLNELANIGVELALDDFGTGYSSLSHLKDYPFTILKIDKMFVQSAESGQDDSMLKAVCAFAKSLNYKTVAEGIETAYQHKMCVDLEVDRLQGFYFSKPLAASELKQQWLLGQDKV</sequence>
<dbReference type="InterPro" id="IPR001789">
    <property type="entry name" value="Sig_transdc_resp-reg_receiver"/>
</dbReference>
<dbReference type="SMART" id="SM00448">
    <property type="entry name" value="REC"/>
    <property type="match status" value="1"/>
</dbReference>
<dbReference type="EMBL" id="PIPT01000001">
    <property type="protein sequence ID" value="RUO50620.1"/>
    <property type="molecule type" value="Genomic_DNA"/>
</dbReference>
<evidence type="ECO:0000256" key="1">
    <source>
        <dbReference type="ARBA" id="ARBA00001946"/>
    </source>
</evidence>
<comment type="cofactor">
    <cofactor evidence="1">
        <name>Mg(2+)</name>
        <dbReference type="ChEBI" id="CHEBI:18420"/>
    </cofactor>
</comment>
<dbReference type="SUPFAM" id="SSF52172">
    <property type="entry name" value="CheY-like"/>
    <property type="match status" value="1"/>
</dbReference>
<protein>
    <submittedName>
        <fullName evidence="6">GGDEF domain-containing response regulator</fullName>
    </submittedName>
</protein>
<organism evidence="6 7">
    <name type="scientific">Pseudidiomarina aquimaris</name>
    <dbReference type="NCBI Taxonomy" id="641841"/>
    <lineage>
        <taxon>Bacteria</taxon>
        <taxon>Pseudomonadati</taxon>
        <taxon>Pseudomonadota</taxon>
        <taxon>Gammaproteobacteria</taxon>
        <taxon>Alteromonadales</taxon>
        <taxon>Idiomarinaceae</taxon>
        <taxon>Pseudidiomarina</taxon>
    </lineage>
</organism>